<dbReference type="GO" id="GO:0009737">
    <property type="term" value="P:response to abscisic acid"/>
    <property type="evidence" value="ECO:0007669"/>
    <property type="project" value="InterPro"/>
</dbReference>
<accession>A0AAV2FR12</accession>
<evidence type="ECO:0000313" key="3">
    <source>
        <dbReference type="EMBL" id="CAL1400108.1"/>
    </source>
</evidence>
<keyword evidence="4" id="KW-1185">Reference proteome</keyword>
<dbReference type="Proteomes" id="UP001497516">
    <property type="component" value="Chromosome 7"/>
</dbReference>
<dbReference type="PANTHER" id="PTHR33836">
    <property type="entry name" value="LOW-TEMPERATURE-INDUCED 65 KDA PROTEIN-RELATED"/>
    <property type="match status" value="1"/>
</dbReference>
<sequence>MEFTAEVQEEMRGTSRLNRKGQQDNGVSVKDYLVEKWKPTEDKKALSDAISKLRRGGRRLALRNPSPGRA</sequence>
<protein>
    <recommendedName>
        <fullName evidence="2">LTI65/LTI78 PGEED repeat domain-containing protein</fullName>
    </recommendedName>
</protein>
<dbReference type="AlphaFoldDB" id="A0AAV2FR12"/>
<organism evidence="3 4">
    <name type="scientific">Linum trigynum</name>
    <dbReference type="NCBI Taxonomy" id="586398"/>
    <lineage>
        <taxon>Eukaryota</taxon>
        <taxon>Viridiplantae</taxon>
        <taxon>Streptophyta</taxon>
        <taxon>Embryophyta</taxon>
        <taxon>Tracheophyta</taxon>
        <taxon>Spermatophyta</taxon>
        <taxon>Magnoliopsida</taxon>
        <taxon>eudicotyledons</taxon>
        <taxon>Gunneridae</taxon>
        <taxon>Pentapetalae</taxon>
        <taxon>rosids</taxon>
        <taxon>fabids</taxon>
        <taxon>Malpighiales</taxon>
        <taxon>Linaceae</taxon>
        <taxon>Linum</taxon>
    </lineage>
</organism>
<dbReference type="Pfam" id="PF23399">
    <property type="entry name" value="LTI65_PGEED"/>
    <property type="match status" value="1"/>
</dbReference>
<evidence type="ECO:0000259" key="2">
    <source>
        <dbReference type="Pfam" id="PF23399"/>
    </source>
</evidence>
<dbReference type="PANTHER" id="PTHR33836:SF1">
    <property type="entry name" value="LOW-TEMPERATURE-INDUCED 65 KDA PROTEIN-RELATED"/>
    <property type="match status" value="1"/>
</dbReference>
<reference evidence="3 4" key="1">
    <citation type="submission" date="2024-04" db="EMBL/GenBank/DDBJ databases">
        <authorList>
            <person name="Fracassetti M."/>
        </authorList>
    </citation>
    <scope>NUCLEOTIDE SEQUENCE [LARGE SCALE GENOMIC DNA]</scope>
</reference>
<evidence type="ECO:0000256" key="1">
    <source>
        <dbReference type="SAM" id="MobiDB-lite"/>
    </source>
</evidence>
<dbReference type="InterPro" id="IPR057059">
    <property type="entry name" value="LTI65/LTI78_PGEED"/>
</dbReference>
<name>A0AAV2FR12_9ROSI</name>
<feature type="region of interest" description="Disordered" evidence="1">
    <location>
        <begin position="1"/>
        <end position="29"/>
    </location>
</feature>
<dbReference type="GO" id="GO:0006950">
    <property type="term" value="P:response to stress"/>
    <property type="evidence" value="ECO:0007669"/>
    <property type="project" value="TreeGrafter"/>
</dbReference>
<dbReference type="InterPro" id="IPR037491">
    <property type="entry name" value="LTI78/LTI65"/>
</dbReference>
<dbReference type="EMBL" id="OZ034820">
    <property type="protein sequence ID" value="CAL1400108.1"/>
    <property type="molecule type" value="Genomic_DNA"/>
</dbReference>
<proteinExistence type="predicted"/>
<gene>
    <name evidence="3" type="ORF">LTRI10_LOCUS40258</name>
</gene>
<evidence type="ECO:0000313" key="4">
    <source>
        <dbReference type="Proteomes" id="UP001497516"/>
    </source>
</evidence>
<feature type="domain" description="LTI65/LTI78 PGEED repeat" evidence="2">
    <location>
        <begin position="24"/>
        <end position="51"/>
    </location>
</feature>